<accession>A0A4R0HVP1</accession>
<sequence>MEARPHIPRVTDRIQDIFHNADHKLADPFAIALQGALIIYSGNASFYLHYACYRISGKT</sequence>
<dbReference type="AlphaFoldDB" id="A0A4R0HVP1"/>
<dbReference type="Proteomes" id="UP000291793">
    <property type="component" value="Unassembled WGS sequence"/>
</dbReference>
<evidence type="ECO:0000313" key="1">
    <source>
        <dbReference type="EMBL" id="TCC15093.1"/>
    </source>
</evidence>
<gene>
    <name evidence="1" type="ORF">E0L21_02000</name>
</gene>
<dbReference type="OrthoDB" id="9889672at2"/>
<reference evidence="1 2" key="1">
    <citation type="submission" date="2019-02" db="EMBL/GenBank/DDBJ databases">
        <title>The draft genome of Kosakonia quasisacchari strain WCHKQ120001.</title>
        <authorList>
            <person name="Wang C."/>
            <person name="Feng Y."/>
            <person name="Zong Z."/>
        </authorList>
    </citation>
    <scope>NUCLEOTIDE SEQUENCE [LARGE SCALE GENOMIC DNA]</scope>
    <source>
        <strain evidence="1 2">WCHKQ120001</strain>
    </source>
</reference>
<name>A0A4R0HVP1_9ENTR</name>
<keyword evidence="2" id="KW-1185">Reference proteome</keyword>
<protein>
    <submittedName>
        <fullName evidence="1">Uncharacterized protein</fullName>
    </submittedName>
</protein>
<comment type="caution">
    <text evidence="1">The sequence shown here is derived from an EMBL/GenBank/DDBJ whole genome shotgun (WGS) entry which is preliminary data.</text>
</comment>
<evidence type="ECO:0000313" key="2">
    <source>
        <dbReference type="Proteomes" id="UP000291793"/>
    </source>
</evidence>
<proteinExistence type="predicted"/>
<dbReference type="EMBL" id="SJOP01000001">
    <property type="protein sequence ID" value="TCC15093.1"/>
    <property type="molecule type" value="Genomic_DNA"/>
</dbReference>
<organism evidence="1 2">
    <name type="scientific">Kosakonia quasisacchari</name>
    <dbReference type="NCBI Taxonomy" id="2529380"/>
    <lineage>
        <taxon>Bacteria</taxon>
        <taxon>Pseudomonadati</taxon>
        <taxon>Pseudomonadota</taxon>
        <taxon>Gammaproteobacteria</taxon>
        <taxon>Enterobacterales</taxon>
        <taxon>Enterobacteriaceae</taxon>
        <taxon>Kosakonia</taxon>
    </lineage>
</organism>